<dbReference type="Proteomes" id="UP000019423">
    <property type="component" value="Chromosome"/>
</dbReference>
<dbReference type="EMBL" id="CP007145">
    <property type="protein sequence ID" value="AHJ97444.1"/>
    <property type="molecule type" value="Genomic_DNA"/>
</dbReference>
<organism evidence="3 4">
    <name type="scientific">Hymenobacter swuensis DY53</name>
    <dbReference type="NCBI Taxonomy" id="1227739"/>
    <lineage>
        <taxon>Bacteria</taxon>
        <taxon>Pseudomonadati</taxon>
        <taxon>Bacteroidota</taxon>
        <taxon>Cytophagia</taxon>
        <taxon>Cytophagales</taxon>
        <taxon>Hymenobacteraceae</taxon>
        <taxon>Hymenobacter</taxon>
    </lineage>
</organism>
<dbReference type="PANTHER" id="PTHR43625:SF40">
    <property type="entry name" value="ALDO-KETO REDUCTASE YAKC [NADP(+)]"/>
    <property type="match status" value="1"/>
</dbReference>
<dbReference type="Gene3D" id="3.20.20.100">
    <property type="entry name" value="NADP-dependent oxidoreductase domain"/>
    <property type="match status" value="1"/>
</dbReference>
<protein>
    <submittedName>
        <fullName evidence="3">Aldo/keto reductase family oxidoreductase</fullName>
    </submittedName>
</protein>
<dbReference type="GO" id="GO:0005829">
    <property type="term" value="C:cytosol"/>
    <property type="evidence" value="ECO:0007669"/>
    <property type="project" value="UniProtKB-ARBA"/>
</dbReference>
<dbReference type="OrthoDB" id="9773828at2"/>
<evidence type="ECO:0000256" key="1">
    <source>
        <dbReference type="ARBA" id="ARBA00023002"/>
    </source>
</evidence>
<dbReference type="eggNOG" id="COG0667">
    <property type="taxonomic scope" value="Bacteria"/>
</dbReference>
<dbReference type="KEGG" id="hsw:Hsw_1849"/>
<proteinExistence type="predicted"/>
<evidence type="ECO:0000313" key="3">
    <source>
        <dbReference type="EMBL" id="AHJ97444.1"/>
    </source>
</evidence>
<name>W8EWK5_9BACT</name>
<dbReference type="CDD" id="cd19076">
    <property type="entry name" value="AKR_AKR13A_13D"/>
    <property type="match status" value="1"/>
</dbReference>
<evidence type="ECO:0000313" key="4">
    <source>
        <dbReference type="Proteomes" id="UP000019423"/>
    </source>
</evidence>
<dbReference type="SUPFAM" id="SSF51430">
    <property type="entry name" value="NAD(P)-linked oxidoreductase"/>
    <property type="match status" value="1"/>
</dbReference>
<gene>
    <name evidence="3" type="ORF">Hsw_1849</name>
</gene>
<dbReference type="InterPro" id="IPR023210">
    <property type="entry name" value="NADP_OxRdtase_dom"/>
</dbReference>
<dbReference type="InterPro" id="IPR036812">
    <property type="entry name" value="NAD(P)_OxRdtase_dom_sf"/>
</dbReference>
<dbReference type="GO" id="GO:0016491">
    <property type="term" value="F:oxidoreductase activity"/>
    <property type="evidence" value="ECO:0007669"/>
    <property type="project" value="UniProtKB-KW"/>
</dbReference>
<dbReference type="Pfam" id="PF00248">
    <property type="entry name" value="Aldo_ket_red"/>
    <property type="match status" value="1"/>
</dbReference>
<sequence>MKNRTLGQSGLKVSALGLGCMGMSDFYGARNDEESIRTIHRALELGVTFFDTADMYGPFTNEELLGRALKGRRAEVVIATKFGIQRDPNNPEKRGINGRPEYVRQACEASLRRLGTDYIDLYYQHRVDPGTPIEETVGAMSRLVEEGKVRYLGLSEAAPDTLRRASKAHPIAALQTEYSLWSRDPEEEILPTCRELGIGFVPYSPLGRGFLTGQIQRFEDLAPDDYRRHTPRFQGENFQKNLDLVSRIKEMAVEKDCTPGQLALAWVLAQGEDIVPIPGTKRVPYLEENVGAANLILSLEDLARINQIAPQHAAAGQRYPEAMMASVNR</sequence>
<dbReference type="HOGENOM" id="CLU_023205_2_1_10"/>
<dbReference type="RefSeq" id="WP_044001870.1">
    <property type="nucleotide sequence ID" value="NZ_CP007145.1"/>
</dbReference>
<reference evidence="3 4" key="1">
    <citation type="submission" date="2014-01" db="EMBL/GenBank/DDBJ databases">
        <title>Complete genome sequence of ionizing-radiation resistance bacterium Hymenobacter swuensis DY53.</title>
        <authorList>
            <person name="Jung J.-H."/>
            <person name="Jeong S.-W."/>
            <person name="Joe M.-H."/>
            <person name="Cho y.-j."/>
            <person name="Kim M.-K."/>
            <person name="Lim S.-Y."/>
        </authorList>
    </citation>
    <scope>NUCLEOTIDE SEQUENCE [LARGE SCALE GENOMIC DNA]</scope>
    <source>
        <strain evidence="3 4">DY53</strain>
    </source>
</reference>
<dbReference type="PATRIC" id="fig|1227739.3.peg.2069"/>
<keyword evidence="4" id="KW-1185">Reference proteome</keyword>
<dbReference type="FunFam" id="3.20.20.100:FF:000004">
    <property type="entry name" value="Oxidoreductase, aldo/keto reductase"/>
    <property type="match status" value="1"/>
</dbReference>
<feature type="domain" description="NADP-dependent oxidoreductase" evidence="2">
    <location>
        <begin position="16"/>
        <end position="308"/>
    </location>
</feature>
<keyword evidence="1" id="KW-0560">Oxidoreductase</keyword>
<dbReference type="PANTHER" id="PTHR43625">
    <property type="entry name" value="AFLATOXIN B1 ALDEHYDE REDUCTASE"/>
    <property type="match status" value="1"/>
</dbReference>
<dbReference type="AlphaFoldDB" id="W8EWK5"/>
<accession>W8EWK5</accession>
<dbReference type="InterPro" id="IPR050791">
    <property type="entry name" value="Aldo-Keto_reductase"/>
</dbReference>
<evidence type="ECO:0000259" key="2">
    <source>
        <dbReference type="Pfam" id="PF00248"/>
    </source>
</evidence>